<evidence type="ECO:0000256" key="4">
    <source>
        <dbReference type="ARBA" id="ARBA00023242"/>
    </source>
</evidence>
<evidence type="ECO:0000256" key="2">
    <source>
        <dbReference type="ARBA" id="ARBA00010077"/>
    </source>
</evidence>
<comment type="caution">
    <text evidence="8">The sequence shown here is derived from an EMBL/GenBank/DDBJ whole genome shotgun (WGS) entry which is preliminary data.</text>
</comment>
<accession>A0AAD4SDR4</accession>
<dbReference type="Pfam" id="PF04939">
    <property type="entry name" value="RRS1"/>
    <property type="match status" value="1"/>
</dbReference>
<feature type="compositionally biased region" description="Low complexity" evidence="6">
    <location>
        <begin position="107"/>
        <end position="118"/>
    </location>
</feature>
<feature type="region of interest" description="Disordered" evidence="6">
    <location>
        <begin position="73"/>
        <end position="131"/>
    </location>
</feature>
<reference evidence="8" key="1">
    <citation type="submission" date="2022-04" db="EMBL/GenBank/DDBJ databases">
        <title>A functionally conserved STORR gene fusion in Papaver species that diverged 16.8 million years ago.</title>
        <authorList>
            <person name="Catania T."/>
        </authorList>
    </citation>
    <scope>NUCLEOTIDE SEQUENCE</scope>
    <source>
        <strain evidence="8">S-188037</strain>
    </source>
</reference>
<evidence type="ECO:0000256" key="6">
    <source>
        <dbReference type="SAM" id="MobiDB-lite"/>
    </source>
</evidence>
<proteinExistence type="inferred from homology"/>
<protein>
    <recommendedName>
        <fullName evidence="5">Ribosome biogenesis regulatory protein</fullName>
    </recommendedName>
</protein>
<feature type="transmembrane region" description="Helical" evidence="7">
    <location>
        <begin position="191"/>
        <end position="210"/>
    </location>
</feature>
<feature type="compositionally biased region" description="Basic and acidic residues" evidence="6">
    <location>
        <begin position="119"/>
        <end position="131"/>
    </location>
</feature>
<keyword evidence="3 5" id="KW-0690">Ribosome biogenesis</keyword>
<dbReference type="InterPro" id="IPR007023">
    <property type="entry name" value="Ribosom_reg"/>
</dbReference>
<keyword evidence="4 5" id="KW-0539">Nucleus</keyword>
<feature type="compositionally biased region" description="Basic and acidic residues" evidence="6">
    <location>
        <begin position="73"/>
        <end position="89"/>
    </location>
</feature>
<evidence type="ECO:0000313" key="8">
    <source>
        <dbReference type="EMBL" id="KAI3891110.1"/>
    </source>
</evidence>
<keyword evidence="7" id="KW-0472">Membrane</keyword>
<evidence type="ECO:0000256" key="3">
    <source>
        <dbReference type="ARBA" id="ARBA00022517"/>
    </source>
</evidence>
<keyword evidence="7" id="KW-0812">Transmembrane</keyword>
<evidence type="ECO:0000256" key="7">
    <source>
        <dbReference type="SAM" id="Phobius"/>
    </source>
</evidence>
<dbReference type="GO" id="GO:0042254">
    <property type="term" value="P:ribosome biogenesis"/>
    <property type="evidence" value="ECO:0007669"/>
    <property type="project" value="UniProtKB-KW"/>
</dbReference>
<gene>
    <name evidence="8" type="ORF">MKW98_007415</name>
</gene>
<dbReference type="AlphaFoldDB" id="A0AAD4SDR4"/>
<evidence type="ECO:0000256" key="1">
    <source>
        <dbReference type="ARBA" id="ARBA00004123"/>
    </source>
</evidence>
<comment type="function">
    <text evidence="5">Involved in ribosomal large subunit assembly.</text>
</comment>
<keyword evidence="9" id="KW-1185">Reference proteome</keyword>
<comment type="subcellular location">
    <subcellularLocation>
        <location evidence="1 5">Nucleus</location>
    </subcellularLocation>
</comment>
<evidence type="ECO:0000256" key="5">
    <source>
        <dbReference type="RuleBase" id="RU364132"/>
    </source>
</evidence>
<dbReference type="EMBL" id="JAJJMB010012081">
    <property type="protein sequence ID" value="KAI3891110.1"/>
    <property type="molecule type" value="Genomic_DNA"/>
</dbReference>
<comment type="similarity">
    <text evidence="2 5">Belongs to the RRS1 family.</text>
</comment>
<evidence type="ECO:0000313" key="9">
    <source>
        <dbReference type="Proteomes" id="UP001202328"/>
    </source>
</evidence>
<name>A0AAD4SDR4_9MAGN</name>
<sequence>MNACKGGLDGPIVVTLPAPTTTLPGKSRFQCVDHLRLGRPLLKQKTRSWNHRHGYDRVNDDKDVPIIEAKMTDEPGEDPFAKRQTEKKQRTQSIQKKVGKHELESVAGMAATSTASGGKFDKKLPGETLKHPGKFRKEKEWALWMREQTDKVLNKLFSKHSHEIFDVNKTTAPSGLQIEAMATQMLKVSPILSFVSALVIPCISSVIGYLG</sequence>
<dbReference type="GO" id="GO:0005634">
    <property type="term" value="C:nucleus"/>
    <property type="evidence" value="ECO:0007669"/>
    <property type="project" value="UniProtKB-SubCell"/>
</dbReference>
<dbReference type="Proteomes" id="UP001202328">
    <property type="component" value="Unassembled WGS sequence"/>
</dbReference>
<organism evidence="8 9">
    <name type="scientific">Papaver atlanticum</name>
    <dbReference type="NCBI Taxonomy" id="357466"/>
    <lineage>
        <taxon>Eukaryota</taxon>
        <taxon>Viridiplantae</taxon>
        <taxon>Streptophyta</taxon>
        <taxon>Embryophyta</taxon>
        <taxon>Tracheophyta</taxon>
        <taxon>Spermatophyta</taxon>
        <taxon>Magnoliopsida</taxon>
        <taxon>Ranunculales</taxon>
        <taxon>Papaveraceae</taxon>
        <taxon>Papaveroideae</taxon>
        <taxon>Papaver</taxon>
    </lineage>
</organism>
<keyword evidence="7" id="KW-1133">Transmembrane helix</keyword>